<name>A0A0G4ENV9_VITBC</name>
<dbReference type="OrthoDB" id="438122at2759"/>
<dbReference type="GO" id="GO:0016020">
    <property type="term" value="C:membrane"/>
    <property type="evidence" value="ECO:0007669"/>
    <property type="project" value="TreeGrafter"/>
</dbReference>
<dbReference type="Pfam" id="PF05118">
    <property type="entry name" value="Asp_Arg_Hydrox"/>
    <property type="match status" value="1"/>
</dbReference>
<dbReference type="PANTHER" id="PTHR46332:SF5">
    <property type="entry name" value="ASPARTATE BETA-HYDROXYLASE DOMAIN CONTAINING 2"/>
    <property type="match status" value="1"/>
</dbReference>
<keyword evidence="6" id="KW-1185">Reference proteome</keyword>
<reference evidence="5 6" key="1">
    <citation type="submission" date="2014-11" db="EMBL/GenBank/DDBJ databases">
        <authorList>
            <person name="Zhu J."/>
            <person name="Qi W."/>
            <person name="Song R."/>
        </authorList>
    </citation>
    <scope>NUCLEOTIDE SEQUENCE [LARGE SCALE GENOMIC DNA]</scope>
</reference>
<dbReference type="GO" id="GO:0051213">
    <property type="term" value="F:dioxygenase activity"/>
    <property type="evidence" value="ECO:0007669"/>
    <property type="project" value="UniProtKB-KW"/>
</dbReference>
<organism evidence="5 6">
    <name type="scientific">Vitrella brassicaformis (strain CCMP3155)</name>
    <dbReference type="NCBI Taxonomy" id="1169540"/>
    <lineage>
        <taxon>Eukaryota</taxon>
        <taxon>Sar</taxon>
        <taxon>Alveolata</taxon>
        <taxon>Colpodellida</taxon>
        <taxon>Vitrellaceae</taxon>
        <taxon>Vitrella</taxon>
    </lineage>
</organism>
<dbReference type="InterPro" id="IPR007803">
    <property type="entry name" value="Asp/Arg/Pro-Hydrxlase"/>
</dbReference>
<feature type="domain" description="Aspartyl/asparaginy/proline hydroxylase" evidence="4">
    <location>
        <begin position="120"/>
        <end position="275"/>
    </location>
</feature>
<dbReference type="InterPro" id="IPR051821">
    <property type="entry name" value="Asp/Asn_beta-hydroxylase"/>
</dbReference>
<dbReference type="InterPro" id="IPR027443">
    <property type="entry name" value="IPNS-like_sf"/>
</dbReference>
<evidence type="ECO:0000256" key="1">
    <source>
        <dbReference type="ARBA" id="ARBA00007730"/>
    </source>
</evidence>
<dbReference type="SUPFAM" id="SSF51197">
    <property type="entry name" value="Clavaminate synthase-like"/>
    <property type="match status" value="1"/>
</dbReference>
<dbReference type="PANTHER" id="PTHR46332">
    <property type="entry name" value="ASPARTATE BETA-HYDROXYLASE DOMAIN-CONTAINING PROTEIN 2"/>
    <property type="match status" value="1"/>
</dbReference>
<dbReference type="VEuPathDB" id="CryptoDB:Vbra_12590"/>
<accession>A0A0G4ENV9</accession>
<dbReference type="OMA" id="VLHIDFW"/>
<keyword evidence="2" id="KW-0223">Dioxygenase</keyword>
<dbReference type="AlphaFoldDB" id="A0A0G4ENV9"/>
<dbReference type="PhylomeDB" id="A0A0G4ENV9"/>
<protein>
    <recommendedName>
        <fullName evidence="4">Aspartyl/asparaginy/proline hydroxylase domain-containing protein</fullName>
    </recommendedName>
</protein>
<evidence type="ECO:0000256" key="3">
    <source>
        <dbReference type="ARBA" id="ARBA00023002"/>
    </source>
</evidence>
<dbReference type="EMBL" id="CDMY01000281">
    <property type="protein sequence ID" value="CEL99480.1"/>
    <property type="molecule type" value="Genomic_DNA"/>
</dbReference>
<proteinExistence type="inferred from homology"/>
<gene>
    <name evidence="5" type="ORF">Vbra_12590</name>
</gene>
<evidence type="ECO:0000313" key="5">
    <source>
        <dbReference type="EMBL" id="CEL99480.1"/>
    </source>
</evidence>
<evidence type="ECO:0000313" key="6">
    <source>
        <dbReference type="Proteomes" id="UP000041254"/>
    </source>
</evidence>
<evidence type="ECO:0000259" key="4">
    <source>
        <dbReference type="Pfam" id="PF05118"/>
    </source>
</evidence>
<sequence length="303" mass="34884">MRSVGFGVPVAPSPASVDNQIDSLMRKAIKRTKSALLLEGDNDAIEDQFWSFMDKALALEFAAKELKRFRLFVEMQRGLREVPKDVYVEPYRGKMHSYFPGLTAQPFWEADEFPWIKELESAYPKIREEYLALLEAGQRHDSVTGINYESGWSSLQLWRNGRPVDGFPLYLCPTLARLLESIPVAQRICVGFNRQKPHSGIPLHVDGNNLMLTTQLGVLVPTSEDGGHYPAWIRVGAEKRHWQPGRALVYDTTFQHETFNPTDDERHVLHIDFWHKDLTAAERRAIERLYTLREMFLEAVDEI</sequence>
<dbReference type="InParanoid" id="A0A0G4ENV9"/>
<dbReference type="Proteomes" id="UP000041254">
    <property type="component" value="Unassembled WGS sequence"/>
</dbReference>
<evidence type="ECO:0000256" key="2">
    <source>
        <dbReference type="ARBA" id="ARBA00022964"/>
    </source>
</evidence>
<keyword evidence="3" id="KW-0560">Oxidoreductase</keyword>
<comment type="similarity">
    <text evidence="1">Belongs to the aspartyl/asparaginyl beta-hydroxylase family.</text>
</comment>
<dbReference type="Gene3D" id="2.60.120.330">
    <property type="entry name" value="B-lactam Antibiotic, Isopenicillin N Synthase, Chain"/>
    <property type="match status" value="1"/>
</dbReference>
<dbReference type="STRING" id="1169540.A0A0G4ENV9"/>